<name>A0ABV7WMK5_9MICO</name>
<evidence type="ECO:0000256" key="3">
    <source>
        <dbReference type="ARBA" id="ARBA00022475"/>
    </source>
</evidence>
<dbReference type="PIRSF" id="PIRSF016502">
    <property type="entry name" value="Urea_transporter"/>
    <property type="match status" value="1"/>
</dbReference>
<feature type="transmembrane region" description="Helical" evidence="8">
    <location>
        <begin position="90"/>
        <end position="105"/>
    </location>
</feature>
<sequence length="360" mass="36068">MSQATILGRAARGWTRAASATPMVGVVDVLLRGLGQVMLQNNPATGLVLAAGVLVGDPLLAVAGLVGLGSSTLAAHLLGAEHGLIRDGQFGFNGVLVGIALAANLRPDSLLVLYVIAAGASSTLVLLALGHLLGRYQVPVLTAPFVLVTWAGLLAADRLDHLDPDGPGVPAPSRAGTFEGSFAGSFEALLRGISQVVLQDSWATGLLLLFGVLLSSRISALFAVVGSTVGAATALALGGQDPSVVHGVFGFNAVLSAIAVGGLFFVLTWCSALLAVLAAAGAAALTAGMAAVLAPSGEPALTAPFVLVTWLCVLAGRAVPALRPVALADVITAEQVRRDHRTGGGTPPTPPGSDPPPVTR</sequence>
<evidence type="ECO:0000313" key="9">
    <source>
        <dbReference type="EMBL" id="MFC3690237.1"/>
    </source>
</evidence>
<evidence type="ECO:0000313" key="10">
    <source>
        <dbReference type="Proteomes" id="UP001595685"/>
    </source>
</evidence>
<keyword evidence="6 8" id="KW-0472">Membrane</keyword>
<dbReference type="InterPro" id="IPR004937">
    <property type="entry name" value="Urea_transporter"/>
</dbReference>
<evidence type="ECO:0000256" key="5">
    <source>
        <dbReference type="ARBA" id="ARBA00022989"/>
    </source>
</evidence>
<evidence type="ECO:0000256" key="7">
    <source>
        <dbReference type="SAM" id="MobiDB-lite"/>
    </source>
</evidence>
<dbReference type="PANTHER" id="PTHR10464:SF4">
    <property type="entry name" value="UREA TRANSPORTER"/>
    <property type="match status" value="1"/>
</dbReference>
<evidence type="ECO:0000256" key="8">
    <source>
        <dbReference type="SAM" id="Phobius"/>
    </source>
</evidence>
<evidence type="ECO:0000256" key="6">
    <source>
        <dbReference type="ARBA" id="ARBA00023136"/>
    </source>
</evidence>
<reference evidence="10" key="1">
    <citation type="journal article" date="2019" name="Int. J. Syst. Evol. Microbiol.">
        <title>The Global Catalogue of Microorganisms (GCM) 10K type strain sequencing project: providing services to taxonomists for standard genome sequencing and annotation.</title>
        <authorList>
            <consortium name="The Broad Institute Genomics Platform"/>
            <consortium name="The Broad Institute Genome Sequencing Center for Infectious Disease"/>
            <person name="Wu L."/>
            <person name="Ma J."/>
        </authorList>
    </citation>
    <scope>NUCLEOTIDE SEQUENCE [LARGE SCALE GENOMIC DNA]</scope>
    <source>
        <strain evidence="10">NCAIM B.02333</strain>
    </source>
</reference>
<accession>A0ABV7WMK5</accession>
<comment type="subcellular location">
    <subcellularLocation>
        <location evidence="1">Cell membrane</location>
        <topology evidence="1">Multi-pass membrane protein</topology>
    </subcellularLocation>
</comment>
<comment type="caution">
    <text evidence="9">The sequence shown here is derived from an EMBL/GenBank/DDBJ whole genome shotgun (WGS) entry which is preliminary data.</text>
</comment>
<dbReference type="Proteomes" id="UP001595685">
    <property type="component" value="Unassembled WGS sequence"/>
</dbReference>
<dbReference type="RefSeq" id="WP_340289214.1">
    <property type="nucleotide sequence ID" value="NZ_JBBEOI010000006.1"/>
</dbReference>
<feature type="region of interest" description="Disordered" evidence="7">
    <location>
        <begin position="337"/>
        <end position="360"/>
    </location>
</feature>
<dbReference type="EMBL" id="JBHRWW010000019">
    <property type="protein sequence ID" value="MFC3690237.1"/>
    <property type="molecule type" value="Genomic_DNA"/>
</dbReference>
<keyword evidence="5 8" id="KW-1133">Transmembrane helix</keyword>
<feature type="transmembrane region" description="Helical" evidence="8">
    <location>
        <begin position="273"/>
        <end position="294"/>
    </location>
</feature>
<comment type="similarity">
    <text evidence="2">Belongs to the urea transporter family.</text>
</comment>
<feature type="transmembrane region" description="Helical" evidence="8">
    <location>
        <begin position="111"/>
        <end position="129"/>
    </location>
</feature>
<protein>
    <submittedName>
        <fullName evidence="9">Urea transporter</fullName>
    </submittedName>
</protein>
<evidence type="ECO:0000256" key="1">
    <source>
        <dbReference type="ARBA" id="ARBA00004651"/>
    </source>
</evidence>
<gene>
    <name evidence="9" type="ORF">ACFOLH_17970</name>
</gene>
<proteinExistence type="inferred from homology"/>
<feature type="transmembrane region" description="Helical" evidence="8">
    <location>
        <begin position="244"/>
        <end position="266"/>
    </location>
</feature>
<dbReference type="Pfam" id="PF03253">
    <property type="entry name" value="UT"/>
    <property type="match status" value="1"/>
</dbReference>
<feature type="transmembrane region" description="Helical" evidence="8">
    <location>
        <begin position="300"/>
        <end position="319"/>
    </location>
</feature>
<feature type="transmembrane region" description="Helical" evidence="8">
    <location>
        <begin position="136"/>
        <end position="156"/>
    </location>
</feature>
<keyword evidence="3" id="KW-1003">Cell membrane</keyword>
<dbReference type="InterPro" id="IPR029020">
    <property type="entry name" value="Ammonium/urea_transptr"/>
</dbReference>
<feature type="compositionally biased region" description="Pro residues" evidence="7">
    <location>
        <begin position="347"/>
        <end position="360"/>
    </location>
</feature>
<dbReference type="PANTHER" id="PTHR10464">
    <property type="entry name" value="UREA TRANSPORTER"/>
    <property type="match status" value="1"/>
</dbReference>
<evidence type="ECO:0000256" key="2">
    <source>
        <dbReference type="ARBA" id="ARBA00005914"/>
    </source>
</evidence>
<keyword evidence="10" id="KW-1185">Reference proteome</keyword>
<evidence type="ECO:0000256" key="4">
    <source>
        <dbReference type="ARBA" id="ARBA00022692"/>
    </source>
</evidence>
<dbReference type="Gene3D" id="1.10.3430.10">
    <property type="entry name" value="Ammonium transporter AmtB like domains"/>
    <property type="match status" value="1"/>
</dbReference>
<organism evidence="9 10">
    <name type="scientific">Aquipuribacter hungaricus</name>
    <dbReference type="NCBI Taxonomy" id="545624"/>
    <lineage>
        <taxon>Bacteria</taxon>
        <taxon>Bacillati</taxon>
        <taxon>Actinomycetota</taxon>
        <taxon>Actinomycetes</taxon>
        <taxon>Micrococcales</taxon>
        <taxon>Intrasporangiaceae</taxon>
        <taxon>Aquipuribacter</taxon>
    </lineage>
</organism>
<keyword evidence="4 8" id="KW-0812">Transmembrane</keyword>